<feature type="compositionally biased region" description="Basic and acidic residues" evidence="1">
    <location>
        <begin position="14"/>
        <end position="25"/>
    </location>
</feature>
<dbReference type="EnsemblPlants" id="Kaladp0056s0016.1.v1.1">
    <property type="protein sequence ID" value="Kaladp0056s0016.1.v1.1.CDS.1"/>
    <property type="gene ID" value="Kaladp0056s0016.v1.1"/>
</dbReference>
<sequence>MNTSPEITFGSEIQRLKTESNKNSERTPTQFHGGELNFFAEANPITRPKPHPSNPNPNLKSYNHHLATIATFYNLVSLPFLGYSQPHPDQSAAQAAQFGDATLPLYLQV</sequence>
<evidence type="ECO:0000313" key="2">
    <source>
        <dbReference type="EnsemblPlants" id="Kaladp0056s0016.1.v1.1.CDS.1"/>
    </source>
</evidence>
<proteinExistence type="predicted"/>
<dbReference type="Gramene" id="Kaladp0056s0016.1.v1.1">
    <property type="protein sequence ID" value="Kaladp0056s0016.1.v1.1.CDS.1"/>
    <property type="gene ID" value="Kaladp0056s0016.v1.1"/>
</dbReference>
<name>A0A7N0U787_KALFE</name>
<dbReference type="Proteomes" id="UP000594263">
    <property type="component" value="Unplaced"/>
</dbReference>
<evidence type="ECO:0000313" key="3">
    <source>
        <dbReference type="Proteomes" id="UP000594263"/>
    </source>
</evidence>
<keyword evidence="3" id="KW-1185">Reference proteome</keyword>
<protein>
    <submittedName>
        <fullName evidence="2">Uncharacterized protein</fullName>
    </submittedName>
</protein>
<feature type="region of interest" description="Disordered" evidence="1">
    <location>
        <begin position="1"/>
        <end position="31"/>
    </location>
</feature>
<dbReference type="AlphaFoldDB" id="A0A7N0U787"/>
<reference evidence="2" key="1">
    <citation type="submission" date="2021-01" db="UniProtKB">
        <authorList>
            <consortium name="EnsemblPlants"/>
        </authorList>
    </citation>
    <scope>IDENTIFICATION</scope>
</reference>
<accession>A0A7N0U787</accession>
<evidence type="ECO:0000256" key="1">
    <source>
        <dbReference type="SAM" id="MobiDB-lite"/>
    </source>
</evidence>
<organism evidence="2 3">
    <name type="scientific">Kalanchoe fedtschenkoi</name>
    <name type="common">Lavender scallops</name>
    <name type="synonym">South American air plant</name>
    <dbReference type="NCBI Taxonomy" id="63787"/>
    <lineage>
        <taxon>Eukaryota</taxon>
        <taxon>Viridiplantae</taxon>
        <taxon>Streptophyta</taxon>
        <taxon>Embryophyta</taxon>
        <taxon>Tracheophyta</taxon>
        <taxon>Spermatophyta</taxon>
        <taxon>Magnoliopsida</taxon>
        <taxon>eudicotyledons</taxon>
        <taxon>Gunneridae</taxon>
        <taxon>Pentapetalae</taxon>
        <taxon>Saxifragales</taxon>
        <taxon>Crassulaceae</taxon>
        <taxon>Kalanchoe</taxon>
    </lineage>
</organism>